<evidence type="ECO:0000313" key="1">
    <source>
        <dbReference type="EMBL" id="NYG53965.1"/>
    </source>
</evidence>
<protein>
    <submittedName>
        <fullName evidence="1">Uncharacterized protein</fullName>
    </submittedName>
</protein>
<organism evidence="1 2">
    <name type="scientific">Nocardioides perillae</name>
    <dbReference type="NCBI Taxonomy" id="1119534"/>
    <lineage>
        <taxon>Bacteria</taxon>
        <taxon>Bacillati</taxon>
        <taxon>Actinomycetota</taxon>
        <taxon>Actinomycetes</taxon>
        <taxon>Propionibacteriales</taxon>
        <taxon>Nocardioidaceae</taxon>
        <taxon>Nocardioides</taxon>
    </lineage>
</organism>
<proteinExistence type="predicted"/>
<keyword evidence="2" id="KW-1185">Reference proteome</keyword>
<reference evidence="1 2" key="1">
    <citation type="submission" date="2020-07" db="EMBL/GenBank/DDBJ databases">
        <title>Sequencing the genomes of 1000 actinobacteria strains.</title>
        <authorList>
            <person name="Klenk H.-P."/>
        </authorList>
    </citation>
    <scope>NUCLEOTIDE SEQUENCE [LARGE SCALE GENOMIC DNA]</scope>
    <source>
        <strain evidence="1 2">DSM 24552</strain>
    </source>
</reference>
<dbReference type="EMBL" id="JACCAC010000001">
    <property type="protein sequence ID" value="NYG53965.1"/>
    <property type="molecule type" value="Genomic_DNA"/>
</dbReference>
<sequence>MNRFMSTRLKNLTAAERERLSIKVVRANRELSMRGAIKEYSLRNAHHFGLVLLAMCGVRIDGLA</sequence>
<dbReference type="Proteomes" id="UP000544110">
    <property type="component" value="Unassembled WGS sequence"/>
</dbReference>
<name>A0A7Y9RPJ5_9ACTN</name>
<accession>A0A7Y9RPJ5</accession>
<evidence type="ECO:0000313" key="2">
    <source>
        <dbReference type="Proteomes" id="UP000544110"/>
    </source>
</evidence>
<comment type="caution">
    <text evidence="1">The sequence shown here is derived from an EMBL/GenBank/DDBJ whole genome shotgun (WGS) entry which is preliminary data.</text>
</comment>
<gene>
    <name evidence="1" type="ORF">BJ989_000269</name>
</gene>
<dbReference type="RefSeq" id="WP_179516687.1">
    <property type="nucleotide sequence ID" value="NZ_JACCAC010000001.1"/>
</dbReference>
<dbReference type="AlphaFoldDB" id="A0A7Y9RPJ5"/>